<keyword evidence="2" id="KW-1003">Cell membrane</keyword>
<feature type="transmembrane region" description="Helical" evidence="9">
    <location>
        <begin position="457"/>
        <end position="477"/>
    </location>
</feature>
<evidence type="ECO:0000256" key="4">
    <source>
        <dbReference type="ARBA" id="ARBA00022679"/>
    </source>
</evidence>
<dbReference type="InterPro" id="IPR056785">
    <property type="entry name" value="YkcA/B-like_C"/>
</dbReference>
<feature type="region of interest" description="Disordered" evidence="8">
    <location>
        <begin position="515"/>
        <end position="595"/>
    </location>
</feature>
<keyword evidence="13" id="KW-1185">Reference proteome</keyword>
<organism evidence="12 13">
    <name type="scientific">Actinopolymorpha pittospori</name>
    <dbReference type="NCBI Taxonomy" id="648752"/>
    <lineage>
        <taxon>Bacteria</taxon>
        <taxon>Bacillati</taxon>
        <taxon>Actinomycetota</taxon>
        <taxon>Actinomycetes</taxon>
        <taxon>Propionibacteriales</taxon>
        <taxon>Actinopolymorphaceae</taxon>
        <taxon>Actinopolymorpha</taxon>
    </lineage>
</organism>
<proteinExistence type="predicted"/>
<evidence type="ECO:0000256" key="9">
    <source>
        <dbReference type="SAM" id="Phobius"/>
    </source>
</evidence>
<feature type="transmembrane region" description="Helical" evidence="9">
    <location>
        <begin position="254"/>
        <end position="272"/>
    </location>
</feature>
<feature type="transmembrane region" description="Helical" evidence="9">
    <location>
        <begin position="484"/>
        <end position="504"/>
    </location>
</feature>
<feature type="transmembrane region" description="Helical" evidence="9">
    <location>
        <begin position="374"/>
        <end position="394"/>
    </location>
</feature>
<dbReference type="InterPro" id="IPR050297">
    <property type="entry name" value="LipidA_mod_glycosyltrf_83"/>
</dbReference>
<feature type="transmembrane region" description="Helical" evidence="9">
    <location>
        <begin position="345"/>
        <end position="362"/>
    </location>
</feature>
<dbReference type="Pfam" id="PF13231">
    <property type="entry name" value="PMT_2"/>
    <property type="match status" value="1"/>
</dbReference>
<feature type="transmembrane region" description="Helical" evidence="9">
    <location>
        <begin position="427"/>
        <end position="445"/>
    </location>
</feature>
<feature type="region of interest" description="Disordered" evidence="8">
    <location>
        <begin position="673"/>
        <end position="698"/>
    </location>
</feature>
<dbReference type="AlphaFoldDB" id="A0A927MWS9"/>
<keyword evidence="6 9" id="KW-1133">Transmembrane helix</keyword>
<protein>
    <submittedName>
        <fullName evidence="12">4-amino-4-deoxy-L-arabinose transferase-like glycosyltransferase</fullName>
    </submittedName>
</protein>
<dbReference type="GO" id="GO:0010041">
    <property type="term" value="P:response to iron(III) ion"/>
    <property type="evidence" value="ECO:0007669"/>
    <property type="project" value="TreeGrafter"/>
</dbReference>
<feature type="domain" description="Glycosyltransferase RgtA/B/C/D-like" evidence="10">
    <location>
        <begin position="110"/>
        <end position="267"/>
    </location>
</feature>
<dbReference type="GO" id="GO:0009103">
    <property type="term" value="P:lipopolysaccharide biosynthetic process"/>
    <property type="evidence" value="ECO:0007669"/>
    <property type="project" value="UniProtKB-ARBA"/>
</dbReference>
<dbReference type="InterPro" id="IPR038731">
    <property type="entry name" value="RgtA/B/C-like"/>
</dbReference>
<evidence type="ECO:0000256" key="6">
    <source>
        <dbReference type="ARBA" id="ARBA00022989"/>
    </source>
</evidence>
<dbReference type="EMBL" id="JADBEM010000001">
    <property type="protein sequence ID" value="MBE1608049.1"/>
    <property type="molecule type" value="Genomic_DNA"/>
</dbReference>
<feature type="transmembrane region" description="Helical" evidence="9">
    <location>
        <begin position="400"/>
        <end position="420"/>
    </location>
</feature>
<keyword evidence="4 12" id="KW-0808">Transferase</keyword>
<feature type="transmembrane region" description="Helical" evidence="9">
    <location>
        <begin position="209"/>
        <end position="242"/>
    </location>
</feature>
<evidence type="ECO:0000256" key="5">
    <source>
        <dbReference type="ARBA" id="ARBA00022692"/>
    </source>
</evidence>
<keyword evidence="5 9" id="KW-0812">Transmembrane</keyword>
<feature type="region of interest" description="Disordered" evidence="8">
    <location>
        <begin position="1"/>
        <end position="31"/>
    </location>
</feature>
<reference evidence="12" key="1">
    <citation type="submission" date="2020-10" db="EMBL/GenBank/DDBJ databases">
        <title>Sequencing the genomes of 1000 actinobacteria strains.</title>
        <authorList>
            <person name="Klenk H.-P."/>
        </authorList>
    </citation>
    <scope>NUCLEOTIDE SEQUENCE</scope>
    <source>
        <strain evidence="12">DSM 45354</strain>
    </source>
</reference>
<comment type="subcellular location">
    <subcellularLocation>
        <location evidence="1">Cell membrane</location>
        <topology evidence="1">Multi-pass membrane protein</topology>
    </subcellularLocation>
</comment>
<name>A0A927MWS9_9ACTN</name>
<evidence type="ECO:0000259" key="10">
    <source>
        <dbReference type="Pfam" id="PF13231"/>
    </source>
</evidence>
<evidence type="ECO:0000256" key="8">
    <source>
        <dbReference type="SAM" id="MobiDB-lite"/>
    </source>
</evidence>
<feature type="transmembrane region" description="Helical" evidence="9">
    <location>
        <begin position="185"/>
        <end position="203"/>
    </location>
</feature>
<feature type="transmembrane region" description="Helical" evidence="9">
    <location>
        <begin position="52"/>
        <end position="71"/>
    </location>
</feature>
<feature type="compositionally biased region" description="Gly residues" evidence="8">
    <location>
        <begin position="676"/>
        <end position="688"/>
    </location>
</feature>
<comment type="caution">
    <text evidence="12">The sequence shown here is derived from an EMBL/GenBank/DDBJ whole genome shotgun (WGS) entry which is preliminary data.</text>
</comment>
<accession>A0A927MWS9</accession>
<feature type="transmembrane region" description="Helical" evidence="9">
    <location>
        <begin position="138"/>
        <end position="156"/>
    </location>
</feature>
<evidence type="ECO:0000259" key="11">
    <source>
        <dbReference type="Pfam" id="PF24878"/>
    </source>
</evidence>
<gene>
    <name evidence="12" type="ORF">HEB94_004897</name>
</gene>
<evidence type="ECO:0000313" key="13">
    <source>
        <dbReference type="Proteomes" id="UP000638648"/>
    </source>
</evidence>
<evidence type="ECO:0000256" key="3">
    <source>
        <dbReference type="ARBA" id="ARBA00022676"/>
    </source>
</evidence>
<feature type="domain" description="Putative mannosyltransferase YkcA/B-like C-terminal" evidence="11">
    <location>
        <begin position="601"/>
        <end position="675"/>
    </location>
</feature>
<dbReference type="PANTHER" id="PTHR33908:SF3">
    <property type="entry name" value="UNDECAPRENYL PHOSPHATE-ALPHA-4-AMINO-4-DEOXY-L-ARABINOSE ARABINOSYL TRANSFERASE"/>
    <property type="match status" value="1"/>
</dbReference>
<evidence type="ECO:0000256" key="1">
    <source>
        <dbReference type="ARBA" id="ARBA00004651"/>
    </source>
</evidence>
<dbReference type="Proteomes" id="UP000638648">
    <property type="component" value="Unassembled WGS sequence"/>
</dbReference>
<dbReference type="RefSeq" id="WP_192751901.1">
    <property type="nucleotide sequence ID" value="NZ_BAABJL010000177.1"/>
</dbReference>
<sequence>MTTTFPATPGPGGPAASAEGPGGPAGSELDAPTQRTALTGRLLRGRREDPRWLRPALLGLLLATGVLYLWGLGASGWANSFYSAAVQAGSVSWKAFFYGSSDAANSITVDKPPAALWLMALSVRVFGLNAWSVLVPEALAGIASVGVLVATVRRWFPPSAALLSGLVLAATPVAALMFRFNNPEALLVLLLLLAAYATVRATDKASTGWLVLAGTLVGFGFLTKMLQALLVVPALALVFLLAAPTGLFRRIRQLLLAGLALLVSAGWWIAVVELVPAKYRPYIGGSPTNSILELALGYNGLGRLTGNEIGSVGGGGGPGSGGPGGGRWGQIGWSRLFSAEMGGQIAWLLPAAVVAILIGLWLTRRAPRTDLTRAGFLLWGGWLVVTTLVFSFMHGIIHPYYTVALAPAIAALVGAGAVELWRLRGRLVARAVLAVAVAGTSYWAYLLLSRSSDWQPWLRTAVLVAGLAAVVGLLLVGRFAAVRTAVAGLAVVAILAGPTAYSIATAATPHAGAIPSAGPAGQGGMGGMFPGGRPGGRGAPNGQGGQAGPGGGFPARPNGQGGPNAQGGPGRGFPGGQGGPNGQGAGGMGGPLQGSTPSVELVALLEKDSDSYTWVAATVRSNSAAGYQLATGEPVMPVGGFNGTDPSPTLAQFQAYVAAGRIHYFLGDSAREPGGDAAGRGGNGGQRGGMWTNGATSSSQEIETWVAATFPPTTVGGVTVYDLTTQSGATA</sequence>
<dbReference type="PANTHER" id="PTHR33908">
    <property type="entry name" value="MANNOSYLTRANSFERASE YKCB-RELATED"/>
    <property type="match status" value="1"/>
</dbReference>
<dbReference type="GO" id="GO:0005886">
    <property type="term" value="C:plasma membrane"/>
    <property type="evidence" value="ECO:0007669"/>
    <property type="project" value="UniProtKB-SubCell"/>
</dbReference>
<evidence type="ECO:0000256" key="7">
    <source>
        <dbReference type="ARBA" id="ARBA00023136"/>
    </source>
</evidence>
<evidence type="ECO:0000313" key="12">
    <source>
        <dbReference type="EMBL" id="MBE1608049.1"/>
    </source>
</evidence>
<keyword evidence="3" id="KW-0328">Glycosyltransferase</keyword>
<evidence type="ECO:0000256" key="2">
    <source>
        <dbReference type="ARBA" id="ARBA00022475"/>
    </source>
</evidence>
<feature type="transmembrane region" description="Helical" evidence="9">
    <location>
        <begin position="162"/>
        <end position="178"/>
    </location>
</feature>
<dbReference type="GO" id="GO:0016763">
    <property type="term" value="F:pentosyltransferase activity"/>
    <property type="evidence" value="ECO:0007669"/>
    <property type="project" value="TreeGrafter"/>
</dbReference>
<keyword evidence="7 9" id="KW-0472">Membrane</keyword>
<dbReference type="Pfam" id="PF24878">
    <property type="entry name" value="YkcB_C"/>
    <property type="match status" value="1"/>
</dbReference>
<feature type="compositionally biased region" description="Gly residues" evidence="8">
    <location>
        <begin position="520"/>
        <end position="592"/>
    </location>
</feature>